<evidence type="ECO:0000259" key="1">
    <source>
        <dbReference type="Pfam" id="PF01323"/>
    </source>
</evidence>
<proteinExistence type="predicted"/>
<accession>A0A1H5MZW6</accession>
<dbReference type="InterPro" id="IPR001853">
    <property type="entry name" value="DSBA-like_thioredoxin_dom"/>
</dbReference>
<dbReference type="Pfam" id="PF01323">
    <property type="entry name" value="DSBA"/>
    <property type="match status" value="1"/>
</dbReference>
<feature type="domain" description="DSBA-like thioredoxin" evidence="1">
    <location>
        <begin position="4"/>
        <end position="205"/>
    </location>
</feature>
<keyword evidence="3" id="KW-1185">Reference proteome</keyword>
<dbReference type="AlphaFoldDB" id="A0A1H5MZW6"/>
<dbReference type="OrthoDB" id="9799122at2"/>
<gene>
    <name evidence="2" type="ORF">SAMN04488554_3787</name>
</gene>
<sequence length="212" mass="23591">MIDVDVWADVRCPWCWIGLRRLRRAKAMIEEPVRVRRRSLLLEPHGPASPGRPTAQVATSEWGMSATEWEARSRHIRSAGESEGLRIDVDDAPMFDSTPLHRLLKLADEARSGDVEAVWEDAYATHFERNENLGDPAVLRALASRWALDESEVHRTLTGERFAAEVSDDVDTARRTQITSVPTVVAPDGRRVSGNASVDEVAQFLLAAGSIR</sequence>
<protein>
    <submittedName>
        <fullName evidence="2">Predicted dithiol-disulfide isomerase, DsbA family</fullName>
    </submittedName>
</protein>
<dbReference type="PANTHER" id="PTHR13887:SF41">
    <property type="entry name" value="THIOREDOXIN SUPERFAMILY PROTEIN"/>
    <property type="match status" value="1"/>
</dbReference>
<dbReference type="InterPro" id="IPR036249">
    <property type="entry name" value="Thioredoxin-like_sf"/>
</dbReference>
<keyword evidence="2" id="KW-0413">Isomerase</keyword>
<reference evidence="3" key="1">
    <citation type="submission" date="2016-10" db="EMBL/GenBank/DDBJ databases">
        <authorList>
            <person name="Varghese N."/>
            <person name="Submissions S."/>
        </authorList>
    </citation>
    <scope>NUCLEOTIDE SEQUENCE [LARGE SCALE GENOMIC DNA]</scope>
    <source>
        <strain evidence="3">DSM 21368</strain>
    </source>
</reference>
<organism evidence="2 3">
    <name type="scientific">Ruania alba</name>
    <dbReference type="NCBI Taxonomy" id="648782"/>
    <lineage>
        <taxon>Bacteria</taxon>
        <taxon>Bacillati</taxon>
        <taxon>Actinomycetota</taxon>
        <taxon>Actinomycetes</taxon>
        <taxon>Micrococcales</taxon>
        <taxon>Ruaniaceae</taxon>
        <taxon>Ruania</taxon>
    </lineage>
</organism>
<evidence type="ECO:0000313" key="2">
    <source>
        <dbReference type="EMBL" id="SEE94730.1"/>
    </source>
</evidence>
<dbReference type="Proteomes" id="UP000199220">
    <property type="component" value="Unassembled WGS sequence"/>
</dbReference>
<dbReference type="Gene3D" id="3.40.30.10">
    <property type="entry name" value="Glutaredoxin"/>
    <property type="match status" value="1"/>
</dbReference>
<evidence type="ECO:0000313" key="3">
    <source>
        <dbReference type="Proteomes" id="UP000199220"/>
    </source>
</evidence>
<dbReference type="PANTHER" id="PTHR13887">
    <property type="entry name" value="GLUTATHIONE S-TRANSFERASE KAPPA"/>
    <property type="match status" value="1"/>
</dbReference>
<dbReference type="GO" id="GO:0016853">
    <property type="term" value="F:isomerase activity"/>
    <property type="evidence" value="ECO:0007669"/>
    <property type="project" value="UniProtKB-KW"/>
</dbReference>
<name>A0A1H5MZW6_9MICO</name>
<dbReference type="SUPFAM" id="SSF52833">
    <property type="entry name" value="Thioredoxin-like"/>
    <property type="match status" value="1"/>
</dbReference>
<dbReference type="GO" id="GO:0016491">
    <property type="term" value="F:oxidoreductase activity"/>
    <property type="evidence" value="ECO:0007669"/>
    <property type="project" value="InterPro"/>
</dbReference>
<dbReference type="EMBL" id="FNTX01000002">
    <property type="protein sequence ID" value="SEE94730.1"/>
    <property type="molecule type" value="Genomic_DNA"/>
</dbReference>
<dbReference type="STRING" id="648782.SAMN04488554_3787"/>